<name>A0A7W9LU99_9ACTN</name>
<organism evidence="1 2">
    <name type="scientific">Streptomyces caelestis</name>
    <dbReference type="NCBI Taxonomy" id="36816"/>
    <lineage>
        <taxon>Bacteria</taxon>
        <taxon>Bacillati</taxon>
        <taxon>Actinomycetota</taxon>
        <taxon>Actinomycetes</taxon>
        <taxon>Kitasatosporales</taxon>
        <taxon>Streptomycetaceae</taxon>
        <taxon>Streptomyces</taxon>
    </lineage>
</organism>
<dbReference type="AlphaFoldDB" id="A0A7W9LU99"/>
<reference evidence="1 2" key="1">
    <citation type="submission" date="2020-08" db="EMBL/GenBank/DDBJ databases">
        <title>Sequencing the genomes of 1000 actinobacteria strains.</title>
        <authorList>
            <person name="Klenk H.-P."/>
        </authorList>
    </citation>
    <scope>NUCLEOTIDE SEQUENCE [LARGE SCALE GENOMIC DNA]</scope>
    <source>
        <strain evidence="1 2">DSM 40084</strain>
    </source>
</reference>
<dbReference type="EMBL" id="JACHNE010000001">
    <property type="protein sequence ID" value="MBB5796480.1"/>
    <property type="molecule type" value="Genomic_DNA"/>
</dbReference>
<sequence>MTGANSQVAKPLRRQWAAFSVGVPPRTKFSSTMASSTLVRVSSRTRSG</sequence>
<comment type="caution">
    <text evidence="1">The sequence shown here is derived from an EMBL/GenBank/DDBJ whole genome shotgun (WGS) entry which is preliminary data.</text>
</comment>
<evidence type="ECO:0000313" key="2">
    <source>
        <dbReference type="Proteomes" id="UP000590647"/>
    </source>
</evidence>
<proteinExistence type="predicted"/>
<protein>
    <submittedName>
        <fullName evidence="1">Uncharacterized protein</fullName>
    </submittedName>
</protein>
<evidence type="ECO:0000313" key="1">
    <source>
        <dbReference type="EMBL" id="MBB5796480.1"/>
    </source>
</evidence>
<gene>
    <name evidence="1" type="ORF">HDA41_004444</name>
</gene>
<keyword evidence="2" id="KW-1185">Reference proteome</keyword>
<accession>A0A7W9LU99</accession>
<dbReference type="Proteomes" id="UP000590647">
    <property type="component" value="Unassembled WGS sequence"/>
</dbReference>